<accession>K8NZ60</accession>
<evidence type="ECO:0000256" key="1">
    <source>
        <dbReference type="SAM" id="MobiDB-lite"/>
    </source>
</evidence>
<dbReference type="HOGENOM" id="CLU_2566220_0_0_5"/>
<evidence type="ECO:0000313" key="2">
    <source>
        <dbReference type="EMBL" id="EKS34496.1"/>
    </source>
</evidence>
<evidence type="ECO:0000313" key="3">
    <source>
        <dbReference type="Proteomes" id="UP000001096"/>
    </source>
</evidence>
<reference evidence="2 3" key="1">
    <citation type="submission" date="2012-04" db="EMBL/GenBank/DDBJ databases">
        <title>The Genome Sequence of Afipia broomeae ATCC 49717.</title>
        <authorList>
            <consortium name="The Broad Institute Genome Sequencing Platform"/>
            <person name="Earl A."/>
            <person name="Ward D."/>
            <person name="Feldgarden M."/>
            <person name="Gevers D."/>
            <person name="Huys G."/>
            <person name="Walker B."/>
            <person name="Young S.K."/>
            <person name="Zeng Q."/>
            <person name="Gargeya S."/>
            <person name="Fitzgerald M."/>
            <person name="Haas B."/>
            <person name="Abouelleil A."/>
            <person name="Alvarado L."/>
            <person name="Arachchi H.M."/>
            <person name="Berlin A."/>
            <person name="Chapman S.B."/>
            <person name="Goldberg J."/>
            <person name="Griggs A."/>
            <person name="Gujja S."/>
            <person name="Hansen M."/>
            <person name="Howarth C."/>
            <person name="Imamovic A."/>
            <person name="Larimer J."/>
            <person name="McCowen C."/>
            <person name="Montmayeur A."/>
            <person name="Murphy C."/>
            <person name="Neiman D."/>
            <person name="Pearson M."/>
            <person name="Priest M."/>
            <person name="Roberts A."/>
            <person name="Saif S."/>
            <person name="Shea T."/>
            <person name="Sisk P."/>
            <person name="Sykes S."/>
            <person name="Wortman J."/>
            <person name="Nusbaum C."/>
            <person name="Birren B."/>
        </authorList>
    </citation>
    <scope>NUCLEOTIDE SEQUENCE [LARGE SCALE GENOMIC DNA]</scope>
    <source>
        <strain evidence="2 3">ATCC 49717</strain>
    </source>
</reference>
<comment type="caution">
    <text evidence="2">The sequence shown here is derived from an EMBL/GenBank/DDBJ whole genome shotgun (WGS) entry which is preliminary data.</text>
</comment>
<organism evidence="2 3">
    <name type="scientific">Afipia broomeae ATCC 49717</name>
    <dbReference type="NCBI Taxonomy" id="883078"/>
    <lineage>
        <taxon>Bacteria</taxon>
        <taxon>Pseudomonadati</taxon>
        <taxon>Pseudomonadota</taxon>
        <taxon>Alphaproteobacteria</taxon>
        <taxon>Hyphomicrobiales</taxon>
        <taxon>Nitrobacteraceae</taxon>
        <taxon>Afipia</taxon>
    </lineage>
</organism>
<protein>
    <submittedName>
        <fullName evidence="2">Uncharacterized protein</fullName>
    </submittedName>
</protein>
<gene>
    <name evidence="2" type="ORF">HMPREF9695_04406</name>
</gene>
<dbReference type="EMBL" id="AGWX01000005">
    <property type="protein sequence ID" value="EKS34496.1"/>
    <property type="molecule type" value="Genomic_DNA"/>
</dbReference>
<name>K8NZ60_9BRAD</name>
<sequence>MFSRAVIAISFLAMLSTIKPGRNDHIGQALWPNEVKQFAHDGMAMLQLGPYSAFAHDRTGEHLLPTNPAARSRYQNGPKPR</sequence>
<keyword evidence="3" id="KW-1185">Reference proteome</keyword>
<proteinExistence type="predicted"/>
<feature type="region of interest" description="Disordered" evidence="1">
    <location>
        <begin position="59"/>
        <end position="81"/>
    </location>
</feature>
<dbReference type="Proteomes" id="UP000001096">
    <property type="component" value="Unassembled WGS sequence"/>
</dbReference>
<dbReference type="AlphaFoldDB" id="K8NZ60"/>
<dbReference type="PATRIC" id="fig|883078.3.peg.4550"/>